<evidence type="ECO:0000256" key="5">
    <source>
        <dbReference type="SAM" id="MobiDB-lite"/>
    </source>
</evidence>
<comment type="caution">
    <text evidence="6">The sequence shown here is derived from an EMBL/GenBank/DDBJ whole genome shotgun (WGS) entry which is preliminary data.</text>
</comment>
<feature type="transmembrane region" description="Helical" evidence="4">
    <location>
        <begin position="118"/>
        <end position="135"/>
    </location>
</feature>
<evidence type="ECO:0000313" key="6">
    <source>
        <dbReference type="EMBL" id="KAA8634588.1"/>
    </source>
</evidence>
<reference evidence="6 7" key="1">
    <citation type="submission" date="2017-07" db="EMBL/GenBank/DDBJ databases">
        <title>Genome sequence of the Sordaria macrospora wild type strain R19027.</title>
        <authorList>
            <person name="Nowrousian M."/>
            <person name="Teichert I."/>
            <person name="Kueck U."/>
        </authorList>
    </citation>
    <scope>NUCLEOTIDE SEQUENCE [LARGE SCALE GENOMIC DNA]</scope>
    <source>
        <strain evidence="6 7">R19027</strain>
        <tissue evidence="6">Mycelium</tissue>
    </source>
</reference>
<keyword evidence="3 4" id="KW-0472">Membrane</keyword>
<dbReference type="GO" id="GO:0005375">
    <property type="term" value="F:copper ion transmembrane transporter activity"/>
    <property type="evidence" value="ECO:0007669"/>
    <property type="project" value="UniProtKB-UniRule"/>
</dbReference>
<evidence type="ECO:0000256" key="1">
    <source>
        <dbReference type="ARBA" id="ARBA00022692"/>
    </source>
</evidence>
<dbReference type="EMBL" id="NMPR01000020">
    <property type="protein sequence ID" value="KAA8634588.1"/>
    <property type="molecule type" value="Genomic_DNA"/>
</dbReference>
<keyword evidence="4" id="KW-0186">Copper</keyword>
<accession>A0A8S8ZYQ6</accession>
<dbReference type="AlphaFoldDB" id="A0A8S8ZYQ6"/>
<keyword evidence="2 4" id="KW-1133">Transmembrane helix</keyword>
<gene>
    <name evidence="6" type="ORF">SMACR_02995</name>
</gene>
<comment type="similarity">
    <text evidence="4">Belongs to the copper transporter (Ctr) (TC 1.A.56) family. SLC31A subfamily.</text>
</comment>
<feature type="transmembrane region" description="Helical" evidence="4">
    <location>
        <begin position="64"/>
        <end position="83"/>
    </location>
</feature>
<evidence type="ECO:0000313" key="7">
    <source>
        <dbReference type="Proteomes" id="UP000433876"/>
    </source>
</evidence>
<keyword evidence="4" id="KW-0406">Ion transport</keyword>
<name>A0A8S8ZYQ6_SORMA</name>
<dbReference type="Proteomes" id="UP000433876">
    <property type="component" value="Unassembled WGS sequence"/>
</dbReference>
<keyword evidence="4" id="KW-0813">Transport</keyword>
<comment type="subcellular location">
    <subcellularLocation>
        <location evidence="4">Membrane</location>
        <topology evidence="4">Multi-pass membrane protein</topology>
    </subcellularLocation>
</comment>
<sequence>MDHSGHDHSAHMDHSGHDMSAAGDMHSGHPGMGGPPRCSMNMLFTWNTDNLCIVFRQWRIDSTFTLVVSLLAIVALAAGYEALREGIRQYEAWTNKRVETAPRQNAAEVTKRAHAIKSVLYGIQNFYAFMIMLIFMTYNGWVMMACSVGAALGYFIFGSRTTATKDTACH</sequence>
<keyword evidence="4" id="KW-0187">Copper transport</keyword>
<protein>
    <recommendedName>
        <fullName evidence="4">Copper transport protein</fullName>
    </recommendedName>
</protein>
<dbReference type="PANTHER" id="PTHR12483:SF115">
    <property type="entry name" value="COPPER TRANSPORT PROTEIN"/>
    <property type="match status" value="1"/>
</dbReference>
<dbReference type="Pfam" id="PF04145">
    <property type="entry name" value="Ctr"/>
    <property type="match status" value="1"/>
</dbReference>
<dbReference type="VEuPathDB" id="FungiDB:SMAC_02995"/>
<evidence type="ECO:0000256" key="3">
    <source>
        <dbReference type="ARBA" id="ARBA00023136"/>
    </source>
</evidence>
<dbReference type="OMA" id="AKTVACH"/>
<keyword evidence="1 4" id="KW-0812">Transmembrane</keyword>
<dbReference type="GO" id="GO:0016020">
    <property type="term" value="C:membrane"/>
    <property type="evidence" value="ECO:0007669"/>
    <property type="project" value="UniProtKB-SubCell"/>
</dbReference>
<feature type="region of interest" description="Disordered" evidence="5">
    <location>
        <begin position="1"/>
        <end position="31"/>
    </location>
</feature>
<dbReference type="InterPro" id="IPR007274">
    <property type="entry name" value="Cop_transporter"/>
</dbReference>
<evidence type="ECO:0000256" key="2">
    <source>
        <dbReference type="ARBA" id="ARBA00022989"/>
    </source>
</evidence>
<organism evidence="6 7">
    <name type="scientific">Sordaria macrospora</name>
    <dbReference type="NCBI Taxonomy" id="5147"/>
    <lineage>
        <taxon>Eukaryota</taxon>
        <taxon>Fungi</taxon>
        <taxon>Dikarya</taxon>
        <taxon>Ascomycota</taxon>
        <taxon>Pezizomycotina</taxon>
        <taxon>Sordariomycetes</taxon>
        <taxon>Sordariomycetidae</taxon>
        <taxon>Sordariales</taxon>
        <taxon>Sordariaceae</taxon>
        <taxon>Sordaria</taxon>
    </lineage>
</organism>
<proteinExistence type="inferred from homology"/>
<dbReference type="PANTHER" id="PTHR12483">
    <property type="entry name" value="SOLUTE CARRIER FAMILY 31 COPPER TRANSPORTERS"/>
    <property type="match status" value="1"/>
</dbReference>
<evidence type="ECO:0000256" key="4">
    <source>
        <dbReference type="RuleBase" id="RU367022"/>
    </source>
</evidence>
<feature type="transmembrane region" description="Helical" evidence="4">
    <location>
        <begin position="141"/>
        <end position="157"/>
    </location>
</feature>
<feature type="compositionally biased region" description="Basic and acidic residues" evidence="5">
    <location>
        <begin position="1"/>
        <end position="17"/>
    </location>
</feature>